<evidence type="ECO:0000256" key="10">
    <source>
        <dbReference type="SAM" id="Coils"/>
    </source>
</evidence>
<evidence type="ECO:0000256" key="7">
    <source>
        <dbReference type="ARBA" id="ARBA00023224"/>
    </source>
</evidence>
<dbReference type="GO" id="GO:0005886">
    <property type="term" value="C:plasma membrane"/>
    <property type="evidence" value="ECO:0007669"/>
    <property type="project" value="UniProtKB-SubCell"/>
</dbReference>
<keyword evidence="7 9" id="KW-0807">Transducer</keyword>
<dbReference type="GO" id="GO:0006935">
    <property type="term" value="P:chemotaxis"/>
    <property type="evidence" value="ECO:0007669"/>
    <property type="project" value="UniProtKB-KW"/>
</dbReference>
<feature type="transmembrane region" description="Helical" evidence="11">
    <location>
        <begin position="271"/>
        <end position="292"/>
    </location>
</feature>
<name>A0AA45C6C8_9BACT</name>
<keyword evidence="3" id="KW-0145">Chemotaxis</keyword>
<dbReference type="SUPFAM" id="SSF58104">
    <property type="entry name" value="Methyl-accepting chemotaxis protein (MCP) signaling domain"/>
    <property type="match status" value="1"/>
</dbReference>
<dbReference type="Pfam" id="PF00015">
    <property type="entry name" value="MCPsignal"/>
    <property type="match status" value="1"/>
</dbReference>
<feature type="domain" description="HAMP" evidence="13">
    <location>
        <begin position="293"/>
        <end position="345"/>
    </location>
</feature>
<keyword evidence="15" id="KW-1185">Reference proteome</keyword>
<evidence type="ECO:0000256" key="6">
    <source>
        <dbReference type="ARBA" id="ARBA00023136"/>
    </source>
</evidence>
<feature type="coiled-coil region" evidence="10">
    <location>
        <begin position="568"/>
        <end position="595"/>
    </location>
</feature>
<dbReference type="CDD" id="cd11386">
    <property type="entry name" value="MCP_signal"/>
    <property type="match status" value="1"/>
</dbReference>
<dbReference type="InterPro" id="IPR003660">
    <property type="entry name" value="HAMP_dom"/>
</dbReference>
<dbReference type="EMBL" id="QGGI01000010">
    <property type="protein sequence ID" value="PWJ92008.1"/>
    <property type="molecule type" value="Genomic_DNA"/>
</dbReference>
<evidence type="ECO:0000259" key="12">
    <source>
        <dbReference type="PROSITE" id="PS50111"/>
    </source>
</evidence>
<evidence type="ECO:0000256" key="3">
    <source>
        <dbReference type="ARBA" id="ARBA00022500"/>
    </source>
</evidence>
<comment type="subcellular location">
    <subcellularLocation>
        <location evidence="1">Cell membrane</location>
        <topology evidence="1">Multi-pass membrane protein</topology>
    </subcellularLocation>
</comment>
<dbReference type="GO" id="GO:0007165">
    <property type="term" value="P:signal transduction"/>
    <property type="evidence" value="ECO:0007669"/>
    <property type="project" value="UniProtKB-KW"/>
</dbReference>
<protein>
    <submittedName>
        <fullName evidence="14">Methyl-accepting chemotaxis protein</fullName>
    </submittedName>
</protein>
<dbReference type="InterPro" id="IPR033479">
    <property type="entry name" value="dCache_1"/>
</dbReference>
<comment type="caution">
    <text evidence="14">The sequence shown here is derived from an EMBL/GenBank/DDBJ whole genome shotgun (WGS) entry which is preliminary data.</text>
</comment>
<evidence type="ECO:0000259" key="13">
    <source>
        <dbReference type="PROSITE" id="PS50885"/>
    </source>
</evidence>
<dbReference type="Pfam" id="PF02743">
    <property type="entry name" value="dCache_1"/>
    <property type="match status" value="1"/>
</dbReference>
<evidence type="ECO:0000256" key="4">
    <source>
        <dbReference type="ARBA" id="ARBA00022692"/>
    </source>
</evidence>
<sequence length="651" mass="72997">MKFSIRKKMISLLILISVIPLVILTSYSSFNFYNKMNDSVEKIVMTKNEDLTDYIRSYMNPVIELSNYVKLNLEKNGLSWSFQNFNNLVNSYKMIDNIYMGLSNGTFYSEPDYDLNDSYDPTNSYWYKVGMEHPDSIVMTDPYLQGFNNKTVISIVFNFESSGMQGVLGMDLDYDHLVMMLEKNIGYDSAQSFVLTYEGKNILHSDRNLIGQDRSNEELFLNVDSESGVVHYSINGVDRFGYYKKIPEFEWIVYTSIERADIVKAPIDQTIYSGIISGVIIIFAIFISYFYIRSIVNPLKRLSKDVKLFGEGDLTVEFVSKNKDEIDEIANSLNYMSENLKNYIINIKNASDDIEKSSDSLKDVSFENNRGIEYLAEQSVTIQNDSQSAFSTIEQVKIGVDEVATNSQTVSKESQNLNDLANNTNDSAKEGYHSIKEMINSIKQAVGQSQETEKNVEILSANADEVKNIVDSIYSITEQTNLLALNAAIEAARAGEAGKGFAVVADEIRKLAEESAKATDRIGEILGKIKSGTDVVNKATHKTSDIIQVVDSEMSNVSNKFKLIFDQVESMNSAVENLTANAQEQSASAEQMNSSITEIYNAVAEINQKLIQTGNTLDHQKSNTGKIEDSSEELKGLSENLKKSISAFKLK</sequence>
<evidence type="ECO:0000313" key="15">
    <source>
        <dbReference type="Proteomes" id="UP000245921"/>
    </source>
</evidence>
<dbReference type="SMART" id="SM00283">
    <property type="entry name" value="MA"/>
    <property type="match status" value="1"/>
</dbReference>
<dbReference type="RefSeq" id="WP_109604931.1">
    <property type="nucleotide sequence ID" value="NZ_JAMHJO010000002.1"/>
</dbReference>
<reference evidence="14 15" key="1">
    <citation type="submission" date="2018-05" db="EMBL/GenBank/DDBJ databases">
        <title>Genomic Encyclopedia of Type Strains, Phase IV (KMG-IV): sequencing the most valuable type-strain genomes for metagenomic binning, comparative biology and taxonomic classification.</title>
        <authorList>
            <person name="Goeker M."/>
        </authorList>
    </citation>
    <scope>NUCLEOTIDE SEQUENCE [LARGE SCALE GENOMIC DNA]</scope>
    <source>
        <strain evidence="14 15">DSM 24906</strain>
    </source>
</reference>
<dbReference type="PANTHER" id="PTHR32089">
    <property type="entry name" value="METHYL-ACCEPTING CHEMOTAXIS PROTEIN MCPB"/>
    <property type="match status" value="1"/>
</dbReference>
<dbReference type="Gene3D" id="6.10.340.10">
    <property type="match status" value="1"/>
</dbReference>
<gene>
    <name evidence="14" type="ORF">C7380_1101</name>
</gene>
<keyword evidence="6 11" id="KW-0472">Membrane</keyword>
<feature type="domain" description="Methyl-accepting transducer" evidence="12">
    <location>
        <begin position="364"/>
        <end position="600"/>
    </location>
</feature>
<evidence type="ECO:0000256" key="11">
    <source>
        <dbReference type="SAM" id="Phobius"/>
    </source>
</evidence>
<dbReference type="PANTHER" id="PTHR32089:SF112">
    <property type="entry name" value="LYSOZYME-LIKE PROTEIN-RELATED"/>
    <property type="match status" value="1"/>
</dbReference>
<evidence type="ECO:0000256" key="8">
    <source>
        <dbReference type="ARBA" id="ARBA00029447"/>
    </source>
</evidence>
<keyword evidence="2" id="KW-1003">Cell membrane</keyword>
<proteinExistence type="inferred from homology"/>
<keyword evidence="5 11" id="KW-1133">Transmembrane helix</keyword>
<dbReference type="Proteomes" id="UP000245921">
    <property type="component" value="Unassembled WGS sequence"/>
</dbReference>
<dbReference type="SMART" id="SM00304">
    <property type="entry name" value="HAMP"/>
    <property type="match status" value="1"/>
</dbReference>
<dbReference type="CDD" id="cd06225">
    <property type="entry name" value="HAMP"/>
    <property type="match status" value="1"/>
</dbReference>
<evidence type="ECO:0000256" key="1">
    <source>
        <dbReference type="ARBA" id="ARBA00004651"/>
    </source>
</evidence>
<keyword evidence="10" id="KW-0175">Coiled coil</keyword>
<accession>A0AA45C6C8</accession>
<dbReference type="Pfam" id="PF00672">
    <property type="entry name" value="HAMP"/>
    <property type="match status" value="1"/>
</dbReference>
<dbReference type="PROSITE" id="PS50885">
    <property type="entry name" value="HAMP"/>
    <property type="match status" value="1"/>
</dbReference>
<dbReference type="Gene3D" id="3.30.450.20">
    <property type="entry name" value="PAS domain"/>
    <property type="match status" value="2"/>
</dbReference>
<evidence type="ECO:0000256" key="2">
    <source>
        <dbReference type="ARBA" id="ARBA00022475"/>
    </source>
</evidence>
<dbReference type="Gene3D" id="1.10.287.950">
    <property type="entry name" value="Methyl-accepting chemotaxis protein"/>
    <property type="match status" value="1"/>
</dbReference>
<evidence type="ECO:0000256" key="9">
    <source>
        <dbReference type="PROSITE-ProRule" id="PRU00284"/>
    </source>
</evidence>
<dbReference type="AlphaFoldDB" id="A0AA45C6C8"/>
<comment type="similarity">
    <text evidence="8">Belongs to the methyl-accepting chemotaxis (MCP) protein family.</text>
</comment>
<evidence type="ECO:0000256" key="5">
    <source>
        <dbReference type="ARBA" id="ARBA00022989"/>
    </source>
</evidence>
<keyword evidence="4 11" id="KW-0812">Transmembrane</keyword>
<dbReference type="InterPro" id="IPR004089">
    <property type="entry name" value="MCPsignal_dom"/>
</dbReference>
<organism evidence="14 15">
    <name type="scientific">Oceanotoga teriensis</name>
    <dbReference type="NCBI Taxonomy" id="515440"/>
    <lineage>
        <taxon>Bacteria</taxon>
        <taxon>Thermotogati</taxon>
        <taxon>Thermotogota</taxon>
        <taxon>Thermotogae</taxon>
        <taxon>Petrotogales</taxon>
        <taxon>Petrotogaceae</taxon>
        <taxon>Oceanotoga</taxon>
    </lineage>
</organism>
<dbReference type="PROSITE" id="PS50111">
    <property type="entry name" value="CHEMOTAXIS_TRANSDUC_2"/>
    <property type="match status" value="1"/>
</dbReference>
<evidence type="ECO:0000313" key="14">
    <source>
        <dbReference type="EMBL" id="PWJ92008.1"/>
    </source>
</evidence>